<dbReference type="Gene3D" id="2.130.10.10">
    <property type="entry name" value="YVTN repeat-like/Quinoprotein amine dehydrogenase"/>
    <property type="match status" value="3"/>
</dbReference>
<sequence length="1742" mass="191579">MAVYIDPETTLALPFSSTSSLPPAPLPNPKFVFINESKVIHCVGNALRTFQALSGTSASGDDFIFAETGRGISTFAYSLKTKRLAYSSRRLQPEINIKTYPPSSDSSMPGTDVTITDGTELEYVDMAFSRDGTMLAALGGVCDFKLIIWEVKNSEATKVITLDLPCACKKVEFDPSNPDYVACLAEDGSKVLVYKTVKILGKYESDLSTATLPSAETISSITWGFEGFILIGSSTGEITFFSSKMGENGMKLPAGSASPVVSVILSLTHYIVCHEDTSTFWYPKGEDSFPSSTIVQKAKLGVEGELAISFQNALDFARCVLITSKNALHEVQMEVDEPAAEEPEPTADGAPPMIQFEDGPNDFEPEIIDYDPIHAFHSGPVTSIASLVLGGKVPFPTIVTASTDGLVKIWKDDATRQQLGEFVIKNESAVTSMLAFAGYPCFAVGCADGTVRILHVTGRGSIDSNGDLKITVIYAEKFADAAVTSIAFADGKLAVAAGSLNAGLIISCEPSKPIAPLATFKGSSESPIAALLWQPSSHLLIGSEDGTLSCVDASSVTPAPVAEQLHTEWSCKMAGVKNLLSLAESSKIGNGRFFYAVNVGTKGVECYAVPDGMFTEADPVISPVNLAESGAKGAVCLAASPSGGMLVSGGGGGSLTVYKVGDGTSTTTSSLASHVGPILSVCFSASSSMVYSSGSDGSVFVSKLVNASSYDPKASSGDFDFKVEEVPANLEVADGASYLDKTLASLKARQESESKIAKNEALEGIKSLSNRLKGMLEANAAAPDLEKMSRDEFVVDLSGRDNTIQLNEAAASETREKIKKEDMRKDMLASRIRQECWDGMQTHACSVNALQLDSIKVQNFPVRKTPANTQRKLDLIKHLRLTEIAEMQKSGDKFSTCWSNLTNEVPAGIRWMVNAGLLKATTSAEEIAAQLKTLANPDDDEAEKAPEEVEDEEDPIPLDLTMSSPLPAFLYHPLAIRTDAQRKTQITLLKELVRLICEDFNKYFEKLKAAKEDTLGVLEAKNDRIKEILAELKSNETYFQPTLDDSEVVDSVLILTPDELTTSVYESKASREARLKREEEARIAAENNKGDDLPTRALNDMMNGTLEVKKETISEDSLVREEWMDEIPFEQISEEQRKALDEYNNKLKAIAEALEKQRKALELELKKLRSEVAEVVKAFDDKVQVAYELRSAVHVTIHTQELYCHRLGMSIMQREDCITAMMETEEKVRGLTVQKDLVTAQCNAFTEKKEAEEATYLEKVADLQSREKNFRKEIQEPAAATMDQDTVKMLMALYKSKSKGGEDGELGSGTTSYSENRRSGGMSGSRQSVGRRPSIGRRSSMSRRKSHSSRNRRSFNSTDDGANLGPLQAAMREAQKMASQGLWTSPKDPFLASDDARAKALQYAEVQLAEYTPLNIDDMPEAFGRITDQVWAKLNEMRQVRAEKENEVQVQSVKLKEAVKQMDRSREQVLAVEKNIESLHVSFDLLVEQDALDKKNIEVLTTFKQGQDEVDQGAVATSYNDAILIPLSIIEETNAAIRALGDDKVKVLNNTLNFRKRINYMNWEHEYLEQQAKDMDEHYTDMQLLRVSKQVKQVISGAKTESDRAKMERAEMHLSKLHSTHKIKVTKMNKENAKIARAIKDRIEENEKLDAQLKDLEGNVGIRETIYKSRVEAAGGGQDPSTRKMKRVTMRRKLVDLARAQTDEIEFLRMELDRLRQKTFPSFANAARERFENQPDEMEEFY</sequence>
<keyword evidence="6" id="KW-0206">Cytoskeleton</keyword>
<dbReference type="GO" id="GO:0060271">
    <property type="term" value="P:cilium assembly"/>
    <property type="evidence" value="ECO:0007669"/>
    <property type="project" value="TreeGrafter"/>
</dbReference>
<keyword evidence="5 10" id="KW-0175">Coiled coil</keyword>
<dbReference type="Proteomes" id="UP001165085">
    <property type="component" value="Unassembled WGS sequence"/>
</dbReference>
<evidence type="ECO:0000256" key="3">
    <source>
        <dbReference type="ARBA" id="ARBA00022574"/>
    </source>
</evidence>
<feature type="coiled-coil region" evidence="10">
    <location>
        <begin position="1133"/>
        <end position="1178"/>
    </location>
</feature>
<dbReference type="InterPro" id="IPR036322">
    <property type="entry name" value="WD40_repeat_dom_sf"/>
</dbReference>
<keyword evidence="3" id="KW-0853">WD repeat</keyword>
<comment type="similarity">
    <text evidence="8">Belongs to the CFAP43 family.</text>
</comment>
<dbReference type="EMBL" id="BRXY01000105">
    <property type="protein sequence ID" value="GMH66040.1"/>
    <property type="molecule type" value="Genomic_DNA"/>
</dbReference>
<dbReference type="PANTHER" id="PTHR14885">
    <property type="entry name" value="CILIA- AND FLAGELLA-ASSOCIATED PROTEIN 43-RELATED"/>
    <property type="match status" value="1"/>
</dbReference>
<evidence type="ECO:0000256" key="1">
    <source>
        <dbReference type="ARBA" id="ARBA00004430"/>
    </source>
</evidence>
<accession>A0A9W7AE21</accession>
<dbReference type="Pfam" id="PF25828">
    <property type="entry name" value="CC_Cfap43"/>
    <property type="match status" value="3"/>
</dbReference>
<keyword evidence="7" id="KW-0966">Cell projection</keyword>
<feature type="region of interest" description="Disordered" evidence="11">
    <location>
        <begin position="933"/>
        <end position="958"/>
    </location>
</feature>
<dbReference type="SMART" id="SM00320">
    <property type="entry name" value="WD40"/>
    <property type="match status" value="8"/>
</dbReference>
<dbReference type="InterPro" id="IPR011047">
    <property type="entry name" value="Quinoprotein_ADH-like_sf"/>
</dbReference>
<feature type="coiled-coil region" evidence="10">
    <location>
        <begin position="1441"/>
        <end position="1475"/>
    </location>
</feature>
<evidence type="ECO:0000256" key="6">
    <source>
        <dbReference type="ARBA" id="ARBA00023212"/>
    </source>
</evidence>
<evidence type="ECO:0000256" key="5">
    <source>
        <dbReference type="ARBA" id="ARBA00023054"/>
    </source>
</evidence>
<dbReference type="SUPFAM" id="SSF50978">
    <property type="entry name" value="WD40 repeat-like"/>
    <property type="match status" value="1"/>
</dbReference>
<gene>
    <name evidence="12" type="ORF">TrST_g10190</name>
</gene>
<evidence type="ECO:0000313" key="13">
    <source>
        <dbReference type="Proteomes" id="UP001165085"/>
    </source>
</evidence>
<organism evidence="12 13">
    <name type="scientific">Triparma strigata</name>
    <dbReference type="NCBI Taxonomy" id="1606541"/>
    <lineage>
        <taxon>Eukaryota</taxon>
        <taxon>Sar</taxon>
        <taxon>Stramenopiles</taxon>
        <taxon>Ochrophyta</taxon>
        <taxon>Bolidophyceae</taxon>
        <taxon>Parmales</taxon>
        <taxon>Triparmaceae</taxon>
        <taxon>Triparma</taxon>
    </lineage>
</organism>
<dbReference type="InterPro" id="IPR001680">
    <property type="entry name" value="WD40_rpt"/>
</dbReference>
<evidence type="ECO:0000256" key="9">
    <source>
        <dbReference type="ARBA" id="ARBA00023662"/>
    </source>
</evidence>
<evidence type="ECO:0000256" key="7">
    <source>
        <dbReference type="ARBA" id="ARBA00023273"/>
    </source>
</evidence>
<reference evidence="13" key="1">
    <citation type="journal article" date="2023" name="Commun. Biol.">
        <title>Genome analysis of Parmales, the sister group of diatoms, reveals the evolutionary specialization of diatoms from phago-mixotrophs to photoautotrophs.</title>
        <authorList>
            <person name="Ban H."/>
            <person name="Sato S."/>
            <person name="Yoshikawa S."/>
            <person name="Yamada K."/>
            <person name="Nakamura Y."/>
            <person name="Ichinomiya M."/>
            <person name="Sato N."/>
            <person name="Blanc-Mathieu R."/>
            <person name="Endo H."/>
            <person name="Kuwata A."/>
            <person name="Ogata H."/>
        </authorList>
    </citation>
    <scope>NUCLEOTIDE SEQUENCE [LARGE SCALE GENOMIC DNA]</scope>
    <source>
        <strain evidence="13">NIES 3701</strain>
    </source>
</reference>
<feature type="compositionally biased region" description="Acidic residues" evidence="11">
    <location>
        <begin position="937"/>
        <end position="956"/>
    </location>
</feature>
<dbReference type="GO" id="GO:0005930">
    <property type="term" value="C:axoneme"/>
    <property type="evidence" value="ECO:0007669"/>
    <property type="project" value="UniProtKB-SubCell"/>
</dbReference>
<evidence type="ECO:0000256" key="10">
    <source>
        <dbReference type="SAM" id="Coils"/>
    </source>
</evidence>
<dbReference type="Pfam" id="PF00400">
    <property type="entry name" value="WD40"/>
    <property type="match status" value="2"/>
</dbReference>
<keyword evidence="4" id="KW-0677">Repeat</keyword>
<keyword evidence="13" id="KW-1185">Reference proteome</keyword>
<evidence type="ECO:0000256" key="2">
    <source>
        <dbReference type="ARBA" id="ARBA00022490"/>
    </source>
</evidence>
<name>A0A9W7AE21_9STRA</name>
<feature type="compositionally biased region" description="Low complexity" evidence="11">
    <location>
        <begin position="1324"/>
        <end position="1339"/>
    </location>
</feature>
<comment type="caution">
    <text evidence="12">The sequence shown here is derived from an EMBL/GenBank/DDBJ whole genome shotgun (WGS) entry which is preliminary data.</text>
</comment>
<evidence type="ECO:0000256" key="11">
    <source>
        <dbReference type="SAM" id="MobiDB-lite"/>
    </source>
</evidence>
<feature type="region of interest" description="Disordered" evidence="11">
    <location>
        <begin position="1298"/>
        <end position="1364"/>
    </location>
</feature>
<keyword evidence="2" id="KW-0963">Cytoplasm</keyword>
<evidence type="ECO:0000313" key="12">
    <source>
        <dbReference type="EMBL" id="GMH66040.1"/>
    </source>
</evidence>
<comment type="subcellular location">
    <subcellularLocation>
        <location evidence="1">Cytoplasm</location>
        <location evidence="1">Cytoskeleton</location>
        <location evidence="1">Cilium axoneme</location>
    </subcellularLocation>
</comment>
<dbReference type="OrthoDB" id="64311at2759"/>
<evidence type="ECO:0000256" key="4">
    <source>
        <dbReference type="ARBA" id="ARBA00022737"/>
    </source>
</evidence>
<dbReference type="InterPro" id="IPR015943">
    <property type="entry name" value="WD40/YVTN_repeat-like_dom_sf"/>
</dbReference>
<protein>
    <recommendedName>
        <fullName evidence="9">Cilia- and flagella-associated protein 43</fullName>
    </recommendedName>
</protein>
<feature type="compositionally biased region" description="Basic residues" evidence="11">
    <location>
        <begin position="1340"/>
        <end position="1353"/>
    </location>
</feature>
<proteinExistence type="inferred from homology"/>
<dbReference type="PANTHER" id="PTHR14885:SF1">
    <property type="entry name" value="CILIA- AND FLAGELLA-ASSOCIATED PROTEIN 43"/>
    <property type="match status" value="1"/>
</dbReference>
<evidence type="ECO:0000256" key="8">
    <source>
        <dbReference type="ARBA" id="ARBA00023605"/>
    </source>
</evidence>
<dbReference type="SUPFAM" id="SSF50998">
    <property type="entry name" value="Quinoprotein alcohol dehydrogenase-like"/>
    <property type="match status" value="1"/>
</dbReference>